<dbReference type="EMBL" id="MFVV01000019">
    <property type="protein sequence ID" value="OGJ03427.1"/>
    <property type="molecule type" value="Genomic_DNA"/>
</dbReference>
<dbReference type="AlphaFoldDB" id="A0A1F6YAS3"/>
<dbReference type="Proteomes" id="UP000176192">
    <property type="component" value="Unassembled WGS sequence"/>
</dbReference>
<accession>A0A1F6YAS3</accession>
<comment type="caution">
    <text evidence="1">The sequence shown here is derived from an EMBL/GenBank/DDBJ whole genome shotgun (WGS) entry which is preliminary data.</text>
</comment>
<name>A0A1F6YAS3_9BACT</name>
<evidence type="ECO:0000313" key="2">
    <source>
        <dbReference type="Proteomes" id="UP000176192"/>
    </source>
</evidence>
<gene>
    <name evidence="1" type="ORF">A3G06_00885</name>
</gene>
<evidence type="ECO:0000313" key="1">
    <source>
        <dbReference type="EMBL" id="OGJ03427.1"/>
    </source>
</evidence>
<sequence>MATDNLIVKLYQSPKTILTTKDIALIWKETNPVNLISKIKYYAKQGSLIRLTRGVFAKDKNYNAKELATSIYTPSYISFETVLREAGIIFQHHDSIFVAGPYPMTKKVDGHTITFRKLKDSVLYNAIGVNNEKNYSIATSERAFLDTIYLSSKFYFDNLRSINWEVCLELAKIYDNKQLIKRLKKYQTYYQKHA</sequence>
<organism evidence="1 2">
    <name type="scientific">Candidatus Nomurabacteria bacterium RIFCSPLOWO2_12_FULL_46_14</name>
    <dbReference type="NCBI Taxonomy" id="1801797"/>
    <lineage>
        <taxon>Bacteria</taxon>
        <taxon>Candidatus Nomuraibacteriota</taxon>
    </lineage>
</organism>
<evidence type="ECO:0008006" key="3">
    <source>
        <dbReference type="Google" id="ProtNLM"/>
    </source>
</evidence>
<reference evidence="1 2" key="1">
    <citation type="journal article" date="2016" name="Nat. Commun.">
        <title>Thousands of microbial genomes shed light on interconnected biogeochemical processes in an aquifer system.</title>
        <authorList>
            <person name="Anantharaman K."/>
            <person name="Brown C.T."/>
            <person name="Hug L.A."/>
            <person name="Sharon I."/>
            <person name="Castelle C.J."/>
            <person name="Probst A.J."/>
            <person name="Thomas B.C."/>
            <person name="Singh A."/>
            <person name="Wilkins M.J."/>
            <person name="Karaoz U."/>
            <person name="Brodie E.L."/>
            <person name="Williams K.H."/>
            <person name="Hubbard S.S."/>
            <person name="Banfield J.F."/>
        </authorList>
    </citation>
    <scope>NUCLEOTIDE SEQUENCE [LARGE SCALE GENOMIC DNA]</scope>
</reference>
<proteinExistence type="predicted"/>
<dbReference type="STRING" id="1801797.A3G06_00885"/>
<protein>
    <recommendedName>
        <fullName evidence="3">Transcriptional regulator</fullName>
    </recommendedName>
</protein>